<protein>
    <submittedName>
        <fullName evidence="1">Uncharacterized protein</fullName>
    </submittedName>
</protein>
<keyword evidence="2" id="KW-1185">Reference proteome</keyword>
<dbReference type="AlphaFoldDB" id="K1LME7"/>
<dbReference type="RefSeq" id="WP_002663714.1">
    <property type="nucleotide sequence ID" value="NZ_JH932293.1"/>
</dbReference>
<accession>K1LME7</accession>
<name>K1LME7_9FLAO</name>
<proteinExistence type="predicted"/>
<evidence type="ECO:0000313" key="1">
    <source>
        <dbReference type="EMBL" id="EKB55821.1"/>
    </source>
</evidence>
<evidence type="ECO:0000313" key="2">
    <source>
        <dbReference type="Proteomes" id="UP000006085"/>
    </source>
</evidence>
<dbReference type="Proteomes" id="UP000006085">
    <property type="component" value="Unassembled WGS sequence"/>
</dbReference>
<dbReference type="EMBL" id="AGYA01000026">
    <property type="protein sequence ID" value="EKB55821.1"/>
    <property type="molecule type" value="Genomic_DNA"/>
</dbReference>
<comment type="caution">
    <text evidence="1">The sequence shown here is derived from an EMBL/GenBank/DDBJ whole genome shotgun (WGS) entry which is preliminary data.</text>
</comment>
<reference evidence="1 2" key="1">
    <citation type="submission" date="2012-07" db="EMBL/GenBank/DDBJ databases">
        <title>The Genome Sequence of Bergeyella zoohelcum ATCC 43767.</title>
        <authorList>
            <consortium name="The Broad Institute Genome Sequencing Platform"/>
            <person name="Earl A."/>
            <person name="Ward D."/>
            <person name="Feldgarden M."/>
            <person name="Gevers D."/>
            <person name="Huys G."/>
            <person name="Walker B."/>
            <person name="Young S.K."/>
            <person name="Zeng Q."/>
            <person name="Gargeya S."/>
            <person name="Fitzgerald M."/>
            <person name="Haas B."/>
            <person name="Abouelleil A."/>
            <person name="Alvarado L."/>
            <person name="Arachchi H.M."/>
            <person name="Berlin A.M."/>
            <person name="Chapman S.B."/>
            <person name="Goldberg J."/>
            <person name="Griggs A."/>
            <person name="Gujja S."/>
            <person name="Hansen M."/>
            <person name="Howarth C."/>
            <person name="Imamovic A."/>
            <person name="Larimer J."/>
            <person name="McCowen C."/>
            <person name="Montmayeur A."/>
            <person name="Murphy C."/>
            <person name="Neiman D."/>
            <person name="Pearson M."/>
            <person name="Priest M."/>
            <person name="Roberts A."/>
            <person name="Saif S."/>
            <person name="Shea T."/>
            <person name="Sisk P."/>
            <person name="Sykes S."/>
            <person name="Wortman J."/>
            <person name="Nusbaum C."/>
            <person name="Birren B."/>
        </authorList>
    </citation>
    <scope>NUCLEOTIDE SEQUENCE [LARGE SCALE GENOMIC DNA]</scope>
    <source>
        <strain evidence="1 2">ATCC 43767</strain>
    </source>
</reference>
<organism evidence="1 2">
    <name type="scientific">Bergeyella zoohelcum ATCC 43767</name>
    <dbReference type="NCBI Taxonomy" id="883096"/>
    <lineage>
        <taxon>Bacteria</taxon>
        <taxon>Pseudomonadati</taxon>
        <taxon>Bacteroidota</taxon>
        <taxon>Flavobacteriia</taxon>
        <taxon>Flavobacteriales</taxon>
        <taxon>Weeksellaceae</taxon>
        <taxon>Bergeyella</taxon>
    </lineage>
</organism>
<dbReference type="OrthoDB" id="1450564at2"/>
<sequence>MTKKETAVMIDGKAIDLKAWFTSNQEKGLTDTAFDEVKDLGYILSDIIGVCSCALNHIEENNSLSNFEKSEILGASPLSVANVLRFAQTLIPHSELELLTDIQNSIQEK</sequence>
<gene>
    <name evidence="1" type="ORF">HMPREF9699_01466</name>
</gene>
<dbReference type="HOGENOM" id="CLU_157833_0_0_10"/>